<evidence type="ECO:0000313" key="1">
    <source>
        <dbReference type="EMBL" id="KAJ0183359.1"/>
    </source>
</evidence>
<keyword evidence="2" id="KW-1185">Reference proteome</keyword>
<sequence length="397" mass="45344">MKRLNLIIKISNMKVLIILFIISTSLVKCNSKDSAKSSKNPLLYFRKQVEEIEDTTINNNGHDESRSNLVSFLIKNVKEIFDGLSTSETTEAVQIFTNPTKTTSIVKIDTHIESENKISTNLTLTNDVMMYENLTITTLLVDDRRGHNEELYGITGRSQLLHLSKDLMYFEKPDSHARDNISPALYKSIKMNNVEDTSEDNETSERRRSCIVCDNVNSEECNDPKNKLISSTVCDREDDLCYSQHTPFGIVDRGCFNINHNMSTYVCACNLCNYISISELPYIFSNKRDWVDNVIELSRTRNFRKSVFKDMSCLRCEVNVTTKTGDMLDSANCLEGNVGTLPIEECNDNEVCAVKVVRSDGYVWRGCVKTPLYNYWWALCDSDLCNYDALISIYDHL</sequence>
<gene>
    <name evidence="1" type="ORF">K1T71_001335</name>
</gene>
<organism evidence="1 2">
    <name type="scientific">Dendrolimus kikuchii</name>
    <dbReference type="NCBI Taxonomy" id="765133"/>
    <lineage>
        <taxon>Eukaryota</taxon>
        <taxon>Metazoa</taxon>
        <taxon>Ecdysozoa</taxon>
        <taxon>Arthropoda</taxon>
        <taxon>Hexapoda</taxon>
        <taxon>Insecta</taxon>
        <taxon>Pterygota</taxon>
        <taxon>Neoptera</taxon>
        <taxon>Endopterygota</taxon>
        <taxon>Lepidoptera</taxon>
        <taxon>Glossata</taxon>
        <taxon>Ditrysia</taxon>
        <taxon>Bombycoidea</taxon>
        <taxon>Lasiocampidae</taxon>
        <taxon>Dendrolimus</taxon>
    </lineage>
</organism>
<dbReference type="Proteomes" id="UP000824533">
    <property type="component" value="Linkage Group LG02"/>
</dbReference>
<comment type="caution">
    <text evidence="1">The sequence shown here is derived from an EMBL/GenBank/DDBJ whole genome shotgun (WGS) entry which is preliminary data.</text>
</comment>
<dbReference type="EMBL" id="CM034388">
    <property type="protein sequence ID" value="KAJ0183359.1"/>
    <property type="molecule type" value="Genomic_DNA"/>
</dbReference>
<reference evidence="1 2" key="1">
    <citation type="journal article" date="2021" name="Front. Genet.">
        <title>Chromosome-Level Genome Assembly Reveals Significant Gene Expansion in the Toll and IMD Signaling Pathways of Dendrolimus kikuchii.</title>
        <authorList>
            <person name="Zhou J."/>
            <person name="Wu P."/>
            <person name="Xiong Z."/>
            <person name="Liu N."/>
            <person name="Zhao N."/>
            <person name="Ji M."/>
            <person name="Qiu Y."/>
            <person name="Yang B."/>
        </authorList>
    </citation>
    <scope>NUCLEOTIDE SEQUENCE [LARGE SCALE GENOMIC DNA]</scope>
    <source>
        <strain evidence="1">Ann1</strain>
    </source>
</reference>
<name>A0ACC1DHC2_9NEOP</name>
<evidence type="ECO:0000313" key="2">
    <source>
        <dbReference type="Proteomes" id="UP000824533"/>
    </source>
</evidence>
<accession>A0ACC1DHC2</accession>
<protein>
    <submittedName>
        <fullName evidence="1">Uncharacterized protein</fullName>
    </submittedName>
</protein>
<proteinExistence type="predicted"/>